<comment type="caution">
    <text evidence="2">The sequence shown here is derived from an EMBL/GenBank/DDBJ whole genome shotgun (WGS) entry which is preliminary data.</text>
</comment>
<evidence type="ECO:0000313" key="2">
    <source>
        <dbReference type="EMBL" id="HGN89822.1"/>
    </source>
</evidence>
<protein>
    <submittedName>
        <fullName evidence="2">Uncharacterized protein</fullName>
    </submittedName>
</protein>
<evidence type="ECO:0000313" key="1">
    <source>
        <dbReference type="EMBL" id="HGL40839.1"/>
    </source>
</evidence>
<dbReference type="EMBL" id="DTCM01000053">
    <property type="protein sequence ID" value="HGL40839.1"/>
    <property type="molecule type" value="Genomic_DNA"/>
</dbReference>
<dbReference type="AlphaFoldDB" id="A0A7C4E193"/>
<accession>A0A7C4E193</accession>
<proteinExistence type="predicted"/>
<organism evidence="2">
    <name type="scientific">Caldiarchaeum subterraneum</name>
    <dbReference type="NCBI Taxonomy" id="311458"/>
    <lineage>
        <taxon>Archaea</taxon>
        <taxon>Nitrososphaerota</taxon>
        <taxon>Candidatus Caldarchaeales</taxon>
        <taxon>Candidatus Caldarchaeaceae</taxon>
        <taxon>Candidatus Caldarchaeum</taxon>
    </lineage>
</organism>
<name>A0A7C4E193_CALS0</name>
<sequence>MIKFRVNPMYLESFASYLSMFEGLIDEYRLVEDQKVDGVEANGFIGFESVNNMLLDMVKERCECRRWGRLHAGSCVIVYHPDDVRVYTATALNECRAGLIHTAATLYTASAGLCIGIAKFFNDDVLVFSDLKGAEIAANKLRELGATAAVLPFERERAAELDKWFGFLTRHRLPLTRPQRP</sequence>
<gene>
    <name evidence="2" type="ORF">ENT82_01660</name>
    <name evidence="1" type="ORF">ENU43_04155</name>
</gene>
<dbReference type="EMBL" id="DTAD01000018">
    <property type="protein sequence ID" value="HGN89822.1"/>
    <property type="molecule type" value="Genomic_DNA"/>
</dbReference>
<reference evidence="2" key="1">
    <citation type="journal article" date="2020" name="mSystems">
        <title>Genome- and Community-Level Interaction Insights into Carbon Utilization and Element Cycling Functions of Hydrothermarchaeota in Hydrothermal Sediment.</title>
        <authorList>
            <person name="Zhou Z."/>
            <person name="Liu Y."/>
            <person name="Xu W."/>
            <person name="Pan J."/>
            <person name="Luo Z.H."/>
            <person name="Li M."/>
        </authorList>
    </citation>
    <scope>NUCLEOTIDE SEQUENCE [LARGE SCALE GENOMIC DNA]</scope>
    <source>
        <strain evidence="2">SpSt-613</strain>
        <strain evidence="1">SpSt-669</strain>
    </source>
</reference>